<evidence type="ECO:0000313" key="8">
    <source>
        <dbReference type="EMBL" id="ADP76889.1"/>
    </source>
</evidence>
<feature type="domain" description="FAD-dependent oxidoreductase 2 FAD-binding" evidence="6">
    <location>
        <begin position="9"/>
        <end position="387"/>
    </location>
</feature>
<dbReference type="PANTHER" id="PTHR11632">
    <property type="entry name" value="SUCCINATE DEHYDROGENASE 2 FLAVOPROTEIN SUBUNIT"/>
    <property type="match status" value="1"/>
</dbReference>
<dbReference type="InterPro" id="IPR003953">
    <property type="entry name" value="FAD-dep_OxRdtase_2_FAD-bd"/>
</dbReference>
<sequence length="553" mass="61437">MESEIIECDVLIIGSGGAGCRAAIEVSENGLEPLIVSKGLSFKSGCTGMAEGGYNAVLGTVDPDDSFEAHYIDTIKGGSFLNDSKLVEILVKEAPKRLIDLENYGAIFDRKESGEIDQRPFGGQSYRRTCYHGDRTGLEIITALKEEIIRREIQTMDEIMITSLIVEDGVAKGVLGLNLKNSETIAFKSKSIILATGGAGNLYPITSNPVQKCGDGYALAWNAGADLLDMEQVQFHPTGMVYPESMRGVLVTEAVRAEGGILLNKNGERFMKKYDQRMELATRDVVSRAIYTEIMEGRGTEHGGVYLDVTHLPAKVIEEKLESMFIQFKDVGIDIREEPMEVAPTAHHFMGGVRIDEWCRTNIKNLFAAGEVAGGVHGANRLGGNALAETQVFGKRAGEAAAKNAIKNDTNLNKTQIEEEEYKIKSMVKDGNISPTKLKEKLQKTMWENVSIIRNKDGLKSALKDINEIQIKMDDVYVPETSGFNKYLQEVIELRNMITVAKLVIKSALIRKESRGAHFREDYPQRKDNWQKSIVMNKNYGVKFIKRKFKKFT</sequence>
<evidence type="ECO:0000259" key="7">
    <source>
        <dbReference type="Pfam" id="PF02910"/>
    </source>
</evidence>
<dbReference type="InterPro" id="IPR037099">
    <property type="entry name" value="Fum_R/Succ_DH_flav-like_C_sf"/>
</dbReference>
<organism evidence="8 9">
    <name type="scientific">Methanothermus fervidus (strain ATCC 43054 / DSM 2088 / JCM 10308 / V24 S)</name>
    <dbReference type="NCBI Taxonomy" id="523846"/>
    <lineage>
        <taxon>Archaea</taxon>
        <taxon>Methanobacteriati</taxon>
        <taxon>Methanobacteriota</taxon>
        <taxon>Methanomada group</taxon>
        <taxon>Methanobacteria</taxon>
        <taxon>Methanobacteriales</taxon>
        <taxon>Methanothermaceae</taxon>
        <taxon>Methanothermus</taxon>
    </lineage>
</organism>
<dbReference type="SUPFAM" id="SSF51905">
    <property type="entry name" value="FAD/NAD(P)-binding domain"/>
    <property type="match status" value="1"/>
</dbReference>
<dbReference type="Pfam" id="PF00890">
    <property type="entry name" value="FAD_binding_2"/>
    <property type="match status" value="1"/>
</dbReference>
<dbReference type="Pfam" id="PF02910">
    <property type="entry name" value="Succ_DH_flav_C"/>
    <property type="match status" value="1"/>
</dbReference>
<gene>
    <name evidence="8" type="ordered locus">Mfer_0085</name>
</gene>
<dbReference type="Gene3D" id="3.90.700.10">
    <property type="entry name" value="Succinate dehydrogenase/fumarate reductase flavoprotein, catalytic domain"/>
    <property type="match status" value="1"/>
</dbReference>
<dbReference type="PRINTS" id="PR00411">
    <property type="entry name" value="PNDRDTASEI"/>
</dbReference>
<dbReference type="SUPFAM" id="SSF56425">
    <property type="entry name" value="Succinate dehydrogenase/fumarate reductase flavoprotein, catalytic domain"/>
    <property type="match status" value="1"/>
</dbReference>
<dbReference type="KEGG" id="mfv:Mfer_0085"/>
<dbReference type="InterPro" id="IPR030664">
    <property type="entry name" value="SdhA/FrdA/AprA"/>
</dbReference>
<keyword evidence="4 8" id="KW-0560">Oxidoreductase</keyword>
<comment type="cofactor">
    <cofactor evidence="1">
        <name>FAD</name>
        <dbReference type="ChEBI" id="CHEBI:57692"/>
    </cofactor>
</comment>
<evidence type="ECO:0000259" key="6">
    <source>
        <dbReference type="Pfam" id="PF00890"/>
    </source>
</evidence>
<keyword evidence="3" id="KW-0274">FAD</keyword>
<dbReference type="EC" id="1.3.99.-" evidence="8"/>
<accession>E3GX00</accession>
<evidence type="ECO:0000256" key="2">
    <source>
        <dbReference type="ARBA" id="ARBA00022630"/>
    </source>
</evidence>
<dbReference type="SUPFAM" id="SSF46977">
    <property type="entry name" value="Succinate dehydrogenase/fumarate reductase flavoprotein C-terminal domain"/>
    <property type="match status" value="1"/>
</dbReference>
<dbReference type="EC" id="1.4.3.16" evidence="8"/>
<keyword evidence="9" id="KW-1185">Reference proteome</keyword>
<feature type="active site" description="Proton acceptor" evidence="5">
    <location>
        <position position="283"/>
    </location>
</feature>
<evidence type="ECO:0000256" key="1">
    <source>
        <dbReference type="ARBA" id="ARBA00001974"/>
    </source>
</evidence>
<dbReference type="PIRSF" id="PIRSF000171">
    <property type="entry name" value="SDHA_APRA_LASPO"/>
    <property type="match status" value="1"/>
</dbReference>
<dbReference type="STRING" id="523846.Mfer_0085"/>
<protein>
    <submittedName>
        <fullName evidence="8">Thiol-driven fumarate reductase, flavoprotein subunit</fullName>
        <ecNumber evidence="8">1.3.99.-</ecNumber>
        <ecNumber evidence="8">1.4.3.16</ecNumber>
    </submittedName>
</protein>
<dbReference type="InterPro" id="IPR027477">
    <property type="entry name" value="Succ_DH/fumarate_Rdtase_cat_sf"/>
</dbReference>
<dbReference type="FunFam" id="3.90.700.10:FF:000005">
    <property type="entry name" value="Succinate dehydrogenase flavoprotein subunit"/>
    <property type="match status" value="1"/>
</dbReference>
<dbReference type="Gene3D" id="1.20.58.100">
    <property type="entry name" value="Fumarate reductase/succinate dehydrogenase flavoprotein-like, C-terminal domain"/>
    <property type="match status" value="1"/>
</dbReference>
<dbReference type="HOGENOM" id="CLU_014312_8_1_2"/>
<dbReference type="Gene3D" id="3.50.50.60">
    <property type="entry name" value="FAD/NAD(P)-binding domain"/>
    <property type="match status" value="1"/>
</dbReference>
<evidence type="ECO:0000256" key="5">
    <source>
        <dbReference type="PIRSR" id="PIRSR000171-1"/>
    </source>
</evidence>
<dbReference type="GO" id="GO:0008734">
    <property type="term" value="F:L-aspartate oxidase activity"/>
    <property type="evidence" value="ECO:0007669"/>
    <property type="project" value="UniProtKB-EC"/>
</dbReference>
<dbReference type="InterPro" id="IPR036188">
    <property type="entry name" value="FAD/NAD-bd_sf"/>
</dbReference>
<keyword evidence="2" id="KW-0285">Flavoprotein</keyword>
<dbReference type="EMBL" id="CP002278">
    <property type="protein sequence ID" value="ADP76889.1"/>
    <property type="molecule type" value="Genomic_DNA"/>
</dbReference>
<dbReference type="PANTHER" id="PTHR11632:SF51">
    <property type="entry name" value="SUCCINATE DEHYDROGENASE [UBIQUINONE] FLAVOPROTEIN SUBUNIT, MITOCHONDRIAL"/>
    <property type="match status" value="1"/>
</dbReference>
<name>E3GX00_METFV</name>
<dbReference type="NCBIfam" id="NF004900">
    <property type="entry name" value="PRK06263.1"/>
    <property type="match status" value="1"/>
</dbReference>
<dbReference type="InterPro" id="IPR015939">
    <property type="entry name" value="Fum_Rdtase/Succ_DH_flav-like_C"/>
</dbReference>
<dbReference type="Proteomes" id="UP000002315">
    <property type="component" value="Chromosome"/>
</dbReference>
<dbReference type="AlphaFoldDB" id="E3GX00"/>
<evidence type="ECO:0000313" key="9">
    <source>
        <dbReference type="Proteomes" id="UP000002315"/>
    </source>
</evidence>
<feature type="domain" description="Fumarate reductase/succinate dehydrogenase flavoprotein-like C-terminal" evidence="7">
    <location>
        <begin position="440"/>
        <end position="536"/>
    </location>
</feature>
<proteinExistence type="predicted"/>
<reference evidence="8 9" key="1">
    <citation type="journal article" date="2010" name="Stand. Genomic Sci.">
        <title>Complete genome sequence of Methanothermus fervidus type strain (V24S).</title>
        <authorList>
            <person name="Anderson I."/>
            <person name="Djao O.D."/>
            <person name="Misra M."/>
            <person name="Chertkov O."/>
            <person name="Nolan M."/>
            <person name="Lucas S."/>
            <person name="Lapidus A."/>
            <person name="Del Rio T.G."/>
            <person name="Tice H."/>
            <person name="Cheng J.F."/>
            <person name="Tapia R."/>
            <person name="Han C."/>
            <person name="Goodwin L."/>
            <person name="Pitluck S."/>
            <person name="Liolios K."/>
            <person name="Ivanova N."/>
            <person name="Mavromatis K."/>
            <person name="Mikhailova N."/>
            <person name="Pati A."/>
            <person name="Brambilla E."/>
            <person name="Chen A."/>
            <person name="Palaniappan K."/>
            <person name="Land M."/>
            <person name="Hauser L."/>
            <person name="Chang Y.J."/>
            <person name="Jeffries C.D."/>
            <person name="Sikorski J."/>
            <person name="Spring S."/>
            <person name="Rohde M."/>
            <person name="Eichinger K."/>
            <person name="Huber H."/>
            <person name="Wirth R."/>
            <person name="Goker M."/>
            <person name="Detter J.C."/>
            <person name="Woyke T."/>
            <person name="Bristow J."/>
            <person name="Eisen J.A."/>
            <person name="Markowitz V."/>
            <person name="Hugenholtz P."/>
            <person name="Klenk H.P."/>
            <person name="Kyrpides N.C."/>
        </authorList>
    </citation>
    <scope>NUCLEOTIDE SEQUENCE [LARGE SCALE GENOMIC DNA]</scope>
    <source>
        <strain evidence="9">ATCC 43054 / DSM 2088 / JCM 10308 / V24 S</strain>
    </source>
</reference>
<evidence type="ECO:0000256" key="3">
    <source>
        <dbReference type="ARBA" id="ARBA00022827"/>
    </source>
</evidence>
<dbReference type="OrthoDB" id="23539at2157"/>
<dbReference type="PRINTS" id="PR00368">
    <property type="entry name" value="FADPNR"/>
</dbReference>
<evidence type="ECO:0000256" key="4">
    <source>
        <dbReference type="ARBA" id="ARBA00023002"/>
    </source>
</evidence>